<proteinExistence type="predicted"/>
<dbReference type="STRING" id="417102.CA982_06000"/>
<accession>A0A243QGM0</accession>
<evidence type="ECO:0000313" key="2">
    <source>
        <dbReference type="EMBL" id="OUC79934.1"/>
    </source>
</evidence>
<comment type="caution">
    <text evidence="2">The sequence shown here is derived from an EMBL/GenBank/DDBJ whole genome shotgun (WGS) entry which is preliminary data.</text>
</comment>
<keyword evidence="3" id="KW-1185">Reference proteome</keyword>
<gene>
    <name evidence="2" type="ORF">CA982_06000</name>
</gene>
<organism evidence="2 3">
    <name type="scientific">Gordonia lacunae</name>
    <dbReference type="NCBI Taxonomy" id="417102"/>
    <lineage>
        <taxon>Bacteria</taxon>
        <taxon>Bacillati</taxon>
        <taxon>Actinomycetota</taxon>
        <taxon>Actinomycetes</taxon>
        <taxon>Mycobacteriales</taxon>
        <taxon>Gordoniaceae</taxon>
        <taxon>Gordonia</taxon>
    </lineage>
</organism>
<keyword evidence="1" id="KW-0472">Membrane</keyword>
<evidence type="ECO:0000256" key="1">
    <source>
        <dbReference type="SAM" id="Phobius"/>
    </source>
</evidence>
<keyword evidence="1" id="KW-1133">Transmembrane helix</keyword>
<dbReference type="OrthoDB" id="2716688at2"/>
<evidence type="ECO:0000313" key="3">
    <source>
        <dbReference type="Proteomes" id="UP000194632"/>
    </source>
</evidence>
<reference evidence="2 3" key="1">
    <citation type="submission" date="2017-05" db="EMBL/GenBank/DDBJ databases">
        <title>Biotechnological potential of actinobacteria isolated from South African environments.</title>
        <authorList>
            <person name="Le Roes-Hill M."/>
            <person name="Prins A."/>
            <person name="Durrell K.A."/>
        </authorList>
    </citation>
    <scope>NUCLEOTIDE SEQUENCE [LARGE SCALE GENOMIC DNA]</scope>
    <source>
        <strain evidence="2">BS2</strain>
    </source>
</reference>
<name>A0A243QGM0_9ACTN</name>
<protein>
    <submittedName>
        <fullName evidence="2">Uncharacterized protein</fullName>
    </submittedName>
</protein>
<feature type="transmembrane region" description="Helical" evidence="1">
    <location>
        <begin position="115"/>
        <end position="140"/>
    </location>
</feature>
<dbReference type="AlphaFoldDB" id="A0A243QGM0"/>
<sequence>MTAGDGRPLQRFRWWQLPGRALFRLDEVYAVDIRHWQNQSSGEVTADLYRADKQIAVSRLPATFPVDGGAIQVAMSGSGIKRCHFVADNGHERQLSPDRASAEGRRARLATNHPLTSRLLAVLSVTFLIFGVALLILQVAEPISQIPPIAESIGVFTSPVRLPLWLNVAVGIGAVAGSFERALRLRYHWLLDAVGT</sequence>
<keyword evidence="1" id="KW-0812">Transmembrane</keyword>
<dbReference type="Proteomes" id="UP000194632">
    <property type="component" value="Unassembled WGS sequence"/>
</dbReference>
<dbReference type="EMBL" id="NGFO01000005">
    <property type="protein sequence ID" value="OUC79934.1"/>
    <property type="molecule type" value="Genomic_DNA"/>
</dbReference>
<feature type="transmembrane region" description="Helical" evidence="1">
    <location>
        <begin position="160"/>
        <end position="179"/>
    </location>
</feature>